<keyword evidence="4" id="KW-1185">Reference proteome</keyword>
<organism evidence="3 4">
    <name type="scientific">Psychroflexus torquis (strain ATCC 700755 / CIP 106069 / ACAM 623)</name>
    <dbReference type="NCBI Taxonomy" id="313595"/>
    <lineage>
        <taxon>Bacteria</taxon>
        <taxon>Pseudomonadati</taxon>
        <taxon>Bacteroidota</taxon>
        <taxon>Flavobacteriia</taxon>
        <taxon>Flavobacteriales</taxon>
        <taxon>Flavobacteriaceae</taxon>
        <taxon>Psychroflexus</taxon>
    </lineage>
</organism>
<dbReference type="PROSITE" id="PS51736">
    <property type="entry name" value="RECOMBINASES_3"/>
    <property type="match status" value="1"/>
</dbReference>
<reference evidence="3" key="1">
    <citation type="submission" date="2006-03" db="EMBL/GenBank/DDBJ databases">
        <authorList>
            <person name="Bowman J."/>
            <person name="Ferriera S."/>
            <person name="Johnson J."/>
            <person name="Kravitz S."/>
            <person name="Halpern A."/>
            <person name="Remington K."/>
            <person name="Beeson K."/>
            <person name="Tran B."/>
            <person name="Rogers Y.-H."/>
            <person name="Friedman R."/>
            <person name="Venter J.C."/>
        </authorList>
    </citation>
    <scope>NUCLEOTIDE SEQUENCE [LARGE SCALE GENOMIC DNA]</scope>
    <source>
        <strain evidence="3">ATCC 700755</strain>
    </source>
</reference>
<dbReference type="InterPro" id="IPR050639">
    <property type="entry name" value="SSR_resolvase"/>
</dbReference>
<dbReference type="CDD" id="cd03768">
    <property type="entry name" value="SR_ResInv"/>
    <property type="match status" value="1"/>
</dbReference>
<accession>K4IFI6</accession>
<name>K4IFI6_PSYTT</name>
<feature type="domain" description="Resolvase/invertase-type recombinase catalytic" evidence="2">
    <location>
        <begin position="1"/>
        <end position="139"/>
    </location>
</feature>
<evidence type="ECO:0000313" key="3">
    <source>
        <dbReference type="EMBL" id="AFU69149.1"/>
    </source>
</evidence>
<evidence type="ECO:0000313" key="4">
    <source>
        <dbReference type="Proteomes" id="UP000008514"/>
    </source>
</evidence>
<dbReference type="HOGENOM" id="CLU_010686_8_3_10"/>
<dbReference type="GO" id="GO:0000150">
    <property type="term" value="F:DNA strand exchange activity"/>
    <property type="evidence" value="ECO:0007669"/>
    <property type="project" value="InterPro"/>
</dbReference>
<dbReference type="PANTHER" id="PTHR30461:SF26">
    <property type="entry name" value="RESOLVASE HOMOLOG YNEB"/>
    <property type="match status" value="1"/>
</dbReference>
<dbReference type="PANTHER" id="PTHR30461">
    <property type="entry name" value="DNA-INVERTASE FROM LAMBDOID PROPHAGE"/>
    <property type="match status" value="1"/>
</dbReference>
<dbReference type="InterPro" id="IPR036162">
    <property type="entry name" value="Resolvase-like_N_sf"/>
</dbReference>
<dbReference type="KEGG" id="ptq:P700755_002372"/>
<dbReference type="Pfam" id="PF00239">
    <property type="entry name" value="Resolvase"/>
    <property type="match status" value="1"/>
</dbReference>
<dbReference type="Proteomes" id="UP000008514">
    <property type="component" value="Chromosome"/>
</dbReference>
<dbReference type="InterPro" id="IPR006119">
    <property type="entry name" value="Resolv_N"/>
</dbReference>
<dbReference type="EMBL" id="CP003879">
    <property type="protein sequence ID" value="AFU69149.1"/>
    <property type="molecule type" value="Genomic_DNA"/>
</dbReference>
<proteinExistence type="inferred from homology"/>
<dbReference type="AlphaFoldDB" id="K4IFI6"/>
<dbReference type="RefSeq" id="WP_015024721.1">
    <property type="nucleotide sequence ID" value="NC_018721.1"/>
</dbReference>
<dbReference type="SUPFAM" id="SSF53041">
    <property type="entry name" value="Resolvase-like"/>
    <property type="match status" value="1"/>
</dbReference>
<evidence type="ECO:0000256" key="1">
    <source>
        <dbReference type="ARBA" id="ARBA00009913"/>
    </source>
</evidence>
<evidence type="ECO:0000259" key="2">
    <source>
        <dbReference type="PROSITE" id="PS51736"/>
    </source>
</evidence>
<reference evidence="3" key="2">
    <citation type="submission" date="2012-09" db="EMBL/GenBank/DDBJ databases">
        <title>The complete sequence of Psychroflexus torquis an extreme psychrophile from sea-ice that is stimulated by light.</title>
        <authorList>
            <person name="Feng S."/>
            <person name="Powell S.M."/>
            <person name="Bowman J.P."/>
        </authorList>
    </citation>
    <scope>NUCLEOTIDE SEQUENCE [LARGE SCALE GENOMIC DNA]</scope>
    <source>
        <strain evidence="3">ATCC 700755</strain>
    </source>
</reference>
<sequence>MYTRISSLDQSSDRQKVNSSDYDMLIEDTCSGSIPFSERTGGKKVMTFIDKEIKFELHVHQIDRLGRDLRDIINTIHLFNSLKTPIYFIQQGLKTLGQDGKENPISKMMISILATVGEMERNQIRERQLEGISIAKARGVYRGRNKGTKENPIKFLTKTKNKKATELLDKGYKNVEVAKITGLHQNTITKIKKMSSALSSN</sequence>
<gene>
    <name evidence="3" type="ordered locus">P700755_002372</name>
</gene>
<protein>
    <submittedName>
        <fullName evidence="3">Serine site-specific pecific resolvase</fullName>
    </submittedName>
</protein>
<dbReference type="eggNOG" id="COG1961">
    <property type="taxonomic scope" value="Bacteria"/>
</dbReference>
<comment type="similarity">
    <text evidence="1">Belongs to the site-specific recombinase resolvase family.</text>
</comment>
<dbReference type="Gene3D" id="3.40.50.1390">
    <property type="entry name" value="Resolvase, N-terminal catalytic domain"/>
    <property type="match status" value="1"/>
</dbReference>
<dbReference type="SMART" id="SM00857">
    <property type="entry name" value="Resolvase"/>
    <property type="match status" value="1"/>
</dbReference>
<dbReference type="STRING" id="313595.P700755_002372"/>
<dbReference type="GO" id="GO:0003677">
    <property type="term" value="F:DNA binding"/>
    <property type="evidence" value="ECO:0007669"/>
    <property type="project" value="InterPro"/>
</dbReference>